<organism evidence="1 2">
    <name type="scientific">Hymenolepis diminuta</name>
    <name type="common">Rat tapeworm</name>
    <dbReference type="NCBI Taxonomy" id="6216"/>
    <lineage>
        <taxon>Eukaryota</taxon>
        <taxon>Metazoa</taxon>
        <taxon>Spiralia</taxon>
        <taxon>Lophotrochozoa</taxon>
        <taxon>Platyhelminthes</taxon>
        <taxon>Cestoda</taxon>
        <taxon>Eucestoda</taxon>
        <taxon>Cyclophyllidea</taxon>
        <taxon>Hymenolepididae</taxon>
        <taxon>Hymenolepis</taxon>
    </lineage>
</organism>
<sequence>MSSSDKEEEVRLAAVIKERARERMIESMREKDYEGFESARDHYEYADRYLDNYFTSEFNKEEEVRLAAVIKERARERMIESMREKDYEGFESARDHYEYADRYLDNYFTSEFNKVDNEENSDGD</sequence>
<gene>
    <name evidence="1" type="ORF">WMSIL1_LOCUS7590</name>
</gene>
<proteinExistence type="predicted"/>
<evidence type="ECO:0000313" key="1">
    <source>
        <dbReference type="EMBL" id="VUZ48194.1"/>
    </source>
</evidence>
<protein>
    <submittedName>
        <fullName evidence="1">Uncharacterized protein</fullName>
    </submittedName>
</protein>
<name>A0A564YNT5_HYMDI</name>
<dbReference type="Proteomes" id="UP000321570">
    <property type="component" value="Unassembled WGS sequence"/>
</dbReference>
<accession>A0A564YNT5</accession>
<dbReference type="AlphaFoldDB" id="A0A564YNT5"/>
<evidence type="ECO:0000313" key="2">
    <source>
        <dbReference type="Proteomes" id="UP000321570"/>
    </source>
</evidence>
<dbReference type="EMBL" id="CABIJS010000277">
    <property type="protein sequence ID" value="VUZ48194.1"/>
    <property type="molecule type" value="Genomic_DNA"/>
</dbReference>
<reference evidence="1 2" key="1">
    <citation type="submission" date="2019-07" db="EMBL/GenBank/DDBJ databases">
        <authorList>
            <person name="Jastrzebski P J."/>
            <person name="Paukszto L."/>
            <person name="Jastrzebski P J."/>
        </authorList>
    </citation>
    <scope>NUCLEOTIDE SEQUENCE [LARGE SCALE GENOMIC DNA]</scope>
    <source>
        <strain evidence="1 2">WMS-il1</strain>
    </source>
</reference>
<keyword evidence="2" id="KW-1185">Reference proteome</keyword>